<evidence type="ECO:0000256" key="4">
    <source>
        <dbReference type="ARBA" id="ARBA00014118"/>
    </source>
</evidence>
<dbReference type="SUPFAM" id="SSF53474">
    <property type="entry name" value="alpha/beta-Hydrolases"/>
    <property type="match status" value="1"/>
</dbReference>
<keyword evidence="6" id="KW-0720">Serine protease</keyword>
<dbReference type="SUPFAM" id="SSF82171">
    <property type="entry name" value="DPP6 N-terminal domain-like"/>
    <property type="match status" value="1"/>
</dbReference>
<evidence type="ECO:0000256" key="5">
    <source>
        <dbReference type="ARBA" id="ARBA00022438"/>
    </source>
</evidence>
<dbReference type="Proteomes" id="UP001562357">
    <property type="component" value="Unassembled WGS sequence"/>
</dbReference>
<dbReference type="Gene3D" id="2.140.10.30">
    <property type="entry name" value="Dipeptidylpeptidase IV, N-terminal domain"/>
    <property type="match status" value="1"/>
</dbReference>
<feature type="domain" description="von Hippel-Lindau disease tumour suppressor beta" evidence="11">
    <location>
        <begin position="130"/>
        <end position="194"/>
    </location>
</feature>
<gene>
    <name evidence="12" type="primary">g7089</name>
    <name evidence="12" type="ORF">EsDP_00007089</name>
</gene>
<accession>A0ABQ0CZK3</accession>
<keyword evidence="7" id="KW-0325">Glycoprotein</keyword>
<feature type="region of interest" description="Disordered" evidence="8">
    <location>
        <begin position="217"/>
        <end position="237"/>
    </location>
</feature>
<feature type="domain" description="Peptidase S9 prolyl oligopeptidase catalytic" evidence="9">
    <location>
        <begin position="612"/>
        <end position="802"/>
    </location>
</feature>
<dbReference type="InterPro" id="IPR001375">
    <property type="entry name" value="Peptidase_S9_cat"/>
</dbReference>
<organism evidence="12 13">
    <name type="scientific">Epichloe bromicola</name>
    <dbReference type="NCBI Taxonomy" id="79588"/>
    <lineage>
        <taxon>Eukaryota</taxon>
        <taxon>Fungi</taxon>
        <taxon>Dikarya</taxon>
        <taxon>Ascomycota</taxon>
        <taxon>Pezizomycotina</taxon>
        <taxon>Sordariomycetes</taxon>
        <taxon>Hypocreomycetidae</taxon>
        <taxon>Hypocreales</taxon>
        <taxon>Clavicipitaceae</taxon>
        <taxon>Epichloe</taxon>
    </lineage>
</organism>
<dbReference type="InterPro" id="IPR029058">
    <property type="entry name" value="AB_hydrolase_fold"/>
</dbReference>
<dbReference type="SUPFAM" id="SSF49468">
    <property type="entry name" value="VHL"/>
    <property type="match status" value="1"/>
</dbReference>
<evidence type="ECO:0000259" key="10">
    <source>
        <dbReference type="Pfam" id="PF00930"/>
    </source>
</evidence>
<evidence type="ECO:0000259" key="11">
    <source>
        <dbReference type="Pfam" id="PF01847"/>
    </source>
</evidence>
<dbReference type="Pfam" id="PF00930">
    <property type="entry name" value="DPPIV_N"/>
    <property type="match status" value="1"/>
</dbReference>
<evidence type="ECO:0000259" key="9">
    <source>
        <dbReference type="Pfam" id="PF00326"/>
    </source>
</evidence>
<sequence length="815" mass="93077">MKSSLQGFEKYFTRRTLVCPRWLPGSDGVFWYRREVDSERFQFILVNCEKGLRTPAFNHDGLAQELSERTKEQIKPFELPFWWINLDADAAWVRFQYDGKTWQYSQDAGLEEWPGHFDEGKFDLGCEEVASPWSRQQATTILTNQTADRIEYYWISNDGIPQLCGGVQPGESKTVNSYIGHKWRVTDPISGKSVVCEFKHQRGIAMVEEIPTGLTLSWDSDPKTEESVPTGDENESGARSELFLRDFNVWARSFSGTEKQITHDGVAENAFKDVYLSPSGNHAVAFQCKPPANSLAFFIKSCPSDQFPPELIKEHYLRAGDKMEYKRPRLFDLANGQEVSVDDELFQNAYDLTDIGWSDDSQKYRFIFNERGHQRLKLLEIRIDGVVSTLVQEQTKTFVDYNQKLYYKLLPSTKELLWASERDGWNHLYLFNLDDGTLKNQVTKGSWVMRSVEHIDVEKGRIWFKGLGMVSEQDPYYAQLACVAFDGSDLRIVTMGDGTHTWKWGPNKRFILDSWSRVDCIPQTSVREALTGREVVFLQSESLDSELEREWTRPERFVSVGRDGKTNIYGIIIRPNNFDDSQKYPVIEYIYAGPQRFCTPKAFKDLSSLRRIANQGFIAVCADGMGTNWRSKAFHDVCYKNLKDGGFADRIAWIRAAAKSRPWMDLSRIGCYGSSSGGQNAAAAVIHHSDFYKAAVALSGCHDNRMGRLLWNEMWMGYPVDASYEESSNITHAHKLGGALMLVAGELDSNVDPASTLRLADALIKADKDFDMVFVPDGTHYVDEMPFVQQKQDAFFQRHLQNEQTVIASRQLEGQ</sequence>
<keyword evidence="5" id="KW-0645">Protease</keyword>
<dbReference type="InterPro" id="IPR036208">
    <property type="entry name" value="VHL_sf"/>
</dbReference>
<evidence type="ECO:0000313" key="13">
    <source>
        <dbReference type="Proteomes" id="UP001562357"/>
    </source>
</evidence>
<comment type="catalytic activity">
    <reaction evidence="1">
        <text>Release of an N-terminal dipeptide, Xaa-Yaa-|-Zaa-, from a polypeptide, preferentially when Yaa is Pro, provided Zaa is neither Pro nor hydroxyproline.</text>
        <dbReference type="EC" id="3.4.14.5"/>
    </reaction>
</comment>
<feature type="domain" description="Dipeptidylpeptidase IV N-terminal" evidence="10">
    <location>
        <begin position="242"/>
        <end position="519"/>
    </location>
</feature>
<proteinExistence type="inferred from homology"/>
<comment type="caution">
    <text evidence="12">The sequence shown here is derived from an EMBL/GenBank/DDBJ whole genome shotgun (WGS) entry which is preliminary data.</text>
</comment>
<evidence type="ECO:0000256" key="1">
    <source>
        <dbReference type="ARBA" id="ARBA00001257"/>
    </source>
</evidence>
<dbReference type="Gene3D" id="2.60.40.780">
    <property type="entry name" value="von Hippel-Lindau disease tumour suppressor, beta domain"/>
    <property type="match status" value="1"/>
</dbReference>
<dbReference type="PANTHER" id="PTHR11731:SF118">
    <property type="entry name" value="BLR1971 PROTEIN"/>
    <property type="match status" value="1"/>
</dbReference>
<evidence type="ECO:0000256" key="6">
    <source>
        <dbReference type="ARBA" id="ARBA00022825"/>
    </source>
</evidence>
<keyword evidence="5" id="KW-0378">Hydrolase</keyword>
<keyword evidence="5" id="KW-0031">Aminopeptidase</keyword>
<reference evidence="13" key="1">
    <citation type="submission" date="2024-06" db="EMBL/GenBank/DDBJ databases">
        <title>Draft Genome Sequences of Epichloe bromicola Strains Isolated from Elymus ciliaris.</title>
        <authorList>
            <consortium name="Epichloe bromicola genome sequencing consortium"/>
            <person name="Miura A."/>
            <person name="Imano S."/>
            <person name="Ashida A."/>
            <person name="Sato I."/>
            <person name="Chiba S."/>
            <person name="Tanaka A."/>
            <person name="Camagna M."/>
            <person name="Takemoto D."/>
        </authorList>
    </citation>
    <scope>NUCLEOTIDE SEQUENCE [LARGE SCALE GENOMIC DNA]</scope>
    <source>
        <strain evidence="13">DP</strain>
    </source>
</reference>
<dbReference type="Pfam" id="PF01847">
    <property type="entry name" value="VHL"/>
    <property type="match status" value="1"/>
</dbReference>
<dbReference type="Pfam" id="PF00326">
    <property type="entry name" value="Peptidase_S9"/>
    <property type="match status" value="1"/>
</dbReference>
<dbReference type="InterPro" id="IPR037140">
    <property type="entry name" value="VHL_beta_dom_sf"/>
</dbReference>
<dbReference type="PANTHER" id="PTHR11731">
    <property type="entry name" value="PROTEASE FAMILY S9B,C DIPEPTIDYL-PEPTIDASE IV-RELATED"/>
    <property type="match status" value="1"/>
</dbReference>
<dbReference type="InterPro" id="IPR024053">
    <property type="entry name" value="VHL_beta_dom"/>
</dbReference>
<protein>
    <recommendedName>
        <fullName evidence="4">Probable dipeptidyl-aminopeptidase B</fullName>
        <ecNumber evidence="3">3.4.14.5</ecNumber>
    </recommendedName>
</protein>
<evidence type="ECO:0000313" key="12">
    <source>
        <dbReference type="EMBL" id="GAB0138867.1"/>
    </source>
</evidence>
<dbReference type="InterPro" id="IPR050278">
    <property type="entry name" value="Serine_Prot_S9B/DPPIV"/>
</dbReference>
<dbReference type="InterPro" id="IPR002469">
    <property type="entry name" value="Peptidase_S9B_N"/>
</dbReference>
<evidence type="ECO:0000256" key="7">
    <source>
        <dbReference type="ARBA" id="ARBA00023180"/>
    </source>
</evidence>
<evidence type="ECO:0000256" key="2">
    <source>
        <dbReference type="ARBA" id="ARBA00006150"/>
    </source>
</evidence>
<name>A0ABQ0CZK3_9HYPO</name>
<evidence type="ECO:0000256" key="3">
    <source>
        <dbReference type="ARBA" id="ARBA00012062"/>
    </source>
</evidence>
<evidence type="ECO:0000256" key="8">
    <source>
        <dbReference type="SAM" id="MobiDB-lite"/>
    </source>
</evidence>
<dbReference type="EMBL" id="BAAFGZ010000513">
    <property type="protein sequence ID" value="GAB0138867.1"/>
    <property type="molecule type" value="Genomic_DNA"/>
</dbReference>
<dbReference type="EC" id="3.4.14.5" evidence="3"/>
<dbReference type="Gene3D" id="3.40.50.1820">
    <property type="entry name" value="alpha/beta hydrolase"/>
    <property type="match status" value="1"/>
</dbReference>
<keyword evidence="13" id="KW-1185">Reference proteome</keyword>
<comment type="similarity">
    <text evidence="2">Belongs to the peptidase S9B family.</text>
</comment>